<evidence type="ECO:0000256" key="3">
    <source>
        <dbReference type="SAM" id="MobiDB-lite"/>
    </source>
</evidence>
<dbReference type="CDD" id="cd06920">
    <property type="entry name" value="NEAT"/>
    <property type="match status" value="1"/>
</dbReference>
<dbReference type="InterPro" id="IPR037250">
    <property type="entry name" value="NEAT_dom_sf"/>
</dbReference>
<comment type="caution">
    <text evidence="7">The sequence shown here is derived from an EMBL/GenBank/DDBJ whole genome shotgun (WGS) entry which is preliminary data.</text>
</comment>
<dbReference type="Gene3D" id="2.60.40.1850">
    <property type="match status" value="1"/>
</dbReference>
<evidence type="ECO:0000256" key="4">
    <source>
        <dbReference type="SAM" id="Phobius"/>
    </source>
</evidence>
<dbReference type="GO" id="GO:0030313">
    <property type="term" value="C:cell envelope"/>
    <property type="evidence" value="ECO:0007669"/>
    <property type="project" value="UniProtKB-SubCell"/>
</dbReference>
<keyword evidence="2 5" id="KW-0732">Signal</keyword>
<proteinExistence type="predicted"/>
<evidence type="ECO:0000256" key="1">
    <source>
        <dbReference type="ARBA" id="ARBA00004196"/>
    </source>
</evidence>
<evidence type="ECO:0000256" key="5">
    <source>
        <dbReference type="SAM" id="SignalP"/>
    </source>
</evidence>
<dbReference type="Pfam" id="PF05031">
    <property type="entry name" value="NEAT"/>
    <property type="match status" value="1"/>
</dbReference>
<dbReference type="InterPro" id="IPR006635">
    <property type="entry name" value="NEAT_dom"/>
</dbReference>
<name>A0A5R9CRK4_9LACO</name>
<feature type="signal peptide" evidence="5">
    <location>
        <begin position="1"/>
        <end position="31"/>
    </location>
</feature>
<dbReference type="SMART" id="SM00725">
    <property type="entry name" value="NEAT"/>
    <property type="match status" value="1"/>
</dbReference>
<accession>A0A5R9CRK4</accession>
<keyword evidence="4" id="KW-1133">Transmembrane helix</keyword>
<dbReference type="OrthoDB" id="2329522at2"/>
<dbReference type="AlphaFoldDB" id="A0A5R9CRK4"/>
<feature type="compositionally biased region" description="Low complexity" evidence="3">
    <location>
        <begin position="222"/>
        <end position="237"/>
    </location>
</feature>
<feature type="transmembrane region" description="Helical" evidence="4">
    <location>
        <begin position="254"/>
        <end position="274"/>
    </location>
</feature>
<comment type="subcellular location">
    <subcellularLocation>
        <location evidence="1">Cell envelope</location>
    </subcellularLocation>
</comment>
<sequence length="276" mass="29472">MKVFNHIRTLLIALGAVIAFVSLSITASAQAISYHALRYGTNRTSIASGYFVNPANVTVSGNHYVVTMQIKTAKNLSSFPVAVNWVNGQKPKNVRKVKDRAGNSRYYYSFTTTNLRKRINAKLAIDVPKVYKAHHLISFKFNTANLPSLGKKTTTHVSAAVSAHPKAAAASTQLSASKRSSVTSASSHKAAVPAKKKTQKTPNKSAASKSSTSDKKADHSSQKPSSQSSSAKSASSKPKQESHAVKKASNHTPWIIGGVVVVVAVAGGGSWLFFRH</sequence>
<dbReference type="SUPFAM" id="SSF158911">
    <property type="entry name" value="NEAT domain-like"/>
    <property type="match status" value="1"/>
</dbReference>
<dbReference type="Proteomes" id="UP000305100">
    <property type="component" value="Unassembled WGS sequence"/>
</dbReference>
<keyword evidence="4" id="KW-0812">Transmembrane</keyword>
<dbReference type="EMBL" id="VBSX01000026">
    <property type="protein sequence ID" value="TLQ18020.1"/>
    <property type="molecule type" value="Genomic_DNA"/>
</dbReference>
<feature type="compositionally biased region" description="Low complexity" evidence="3">
    <location>
        <begin position="170"/>
        <end position="192"/>
    </location>
</feature>
<feature type="compositionally biased region" description="Basic and acidic residues" evidence="3">
    <location>
        <begin position="212"/>
        <end position="221"/>
    </location>
</feature>
<keyword evidence="4" id="KW-0472">Membrane</keyword>
<evidence type="ECO:0000313" key="7">
    <source>
        <dbReference type="EMBL" id="TLQ18020.1"/>
    </source>
</evidence>
<gene>
    <name evidence="7" type="ORF">FEZ41_10110</name>
</gene>
<dbReference type="RefSeq" id="WP_138467742.1">
    <property type="nucleotide sequence ID" value="NZ_VBSX01000026.1"/>
</dbReference>
<protein>
    <submittedName>
        <fullName evidence="7">Cell surface protein</fullName>
    </submittedName>
</protein>
<feature type="chain" id="PRO_5024367754" evidence="5">
    <location>
        <begin position="32"/>
        <end position="276"/>
    </location>
</feature>
<feature type="region of interest" description="Disordered" evidence="3">
    <location>
        <begin position="170"/>
        <end position="249"/>
    </location>
</feature>
<evidence type="ECO:0000313" key="8">
    <source>
        <dbReference type="Proteomes" id="UP000305100"/>
    </source>
</evidence>
<reference evidence="7 8" key="1">
    <citation type="submission" date="2019-05" db="EMBL/GenBank/DDBJ databases">
        <title>The metagenome of a microbial culture collection derived from dairy environment covers the genomic content of the human microbiome.</title>
        <authorList>
            <person name="Roder T."/>
            <person name="Wuthrich D."/>
            <person name="Sattari Z."/>
            <person name="Von Ah U."/>
            <person name="Bar C."/>
            <person name="Ronchi F."/>
            <person name="Macpherson A.J."/>
            <person name="Ganal-Vonarburg S.C."/>
            <person name="Bruggmann R."/>
            <person name="Vergeres G."/>
        </authorList>
    </citation>
    <scope>NUCLEOTIDE SEQUENCE [LARGE SCALE GENOMIC DNA]</scope>
    <source>
        <strain evidence="7 8">FAM 1079</strain>
    </source>
</reference>
<evidence type="ECO:0000259" key="6">
    <source>
        <dbReference type="PROSITE" id="PS50978"/>
    </source>
</evidence>
<evidence type="ECO:0000256" key="2">
    <source>
        <dbReference type="ARBA" id="ARBA00022729"/>
    </source>
</evidence>
<organism evidence="7 8">
    <name type="scientific">Lentilactobacillus parafarraginis</name>
    <dbReference type="NCBI Taxonomy" id="390842"/>
    <lineage>
        <taxon>Bacteria</taxon>
        <taxon>Bacillati</taxon>
        <taxon>Bacillota</taxon>
        <taxon>Bacilli</taxon>
        <taxon>Lactobacillales</taxon>
        <taxon>Lactobacillaceae</taxon>
        <taxon>Lentilactobacillus</taxon>
    </lineage>
</organism>
<feature type="domain" description="NEAT" evidence="6">
    <location>
        <begin position="25"/>
        <end position="157"/>
    </location>
</feature>
<dbReference type="PROSITE" id="PS50978">
    <property type="entry name" value="NEAT"/>
    <property type="match status" value="1"/>
</dbReference>